<dbReference type="OMA" id="LWHTAND"/>
<dbReference type="AlphaFoldDB" id="K0R4N0"/>
<dbReference type="InterPro" id="IPR001283">
    <property type="entry name" value="CRISP-related"/>
</dbReference>
<feature type="region of interest" description="Disordered" evidence="1">
    <location>
        <begin position="352"/>
        <end position="392"/>
    </location>
</feature>
<name>K0R4N0_THAOC</name>
<evidence type="ECO:0000313" key="3">
    <source>
        <dbReference type="EMBL" id="EJK47565.1"/>
    </source>
</evidence>
<dbReference type="SMART" id="SM00198">
    <property type="entry name" value="SCP"/>
    <property type="match status" value="1"/>
</dbReference>
<evidence type="ECO:0000256" key="1">
    <source>
        <dbReference type="SAM" id="MobiDB-lite"/>
    </source>
</evidence>
<dbReference type="OrthoDB" id="337038at2759"/>
<dbReference type="Gene3D" id="3.40.33.10">
    <property type="entry name" value="CAP"/>
    <property type="match status" value="1"/>
</dbReference>
<gene>
    <name evidence="3" type="ORF">THAOC_33704</name>
</gene>
<dbReference type="SUPFAM" id="SSF55797">
    <property type="entry name" value="PR-1-like"/>
    <property type="match status" value="1"/>
</dbReference>
<protein>
    <recommendedName>
        <fullName evidence="2">SCP domain-containing protein</fullName>
    </recommendedName>
</protein>
<dbReference type="EMBL" id="AGNL01046837">
    <property type="protein sequence ID" value="EJK47565.1"/>
    <property type="molecule type" value="Genomic_DNA"/>
</dbReference>
<dbReference type="InterPro" id="IPR035940">
    <property type="entry name" value="CAP_sf"/>
</dbReference>
<feature type="compositionally biased region" description="Pro residues" evidence="1">
    <location>
        <begin position="353"/>
        <end position="362"/>
    </location>
</feature>
<dbReference type="InterPro" id="IPR014044">
    <property type="entry name" value="CAP_dom"/>
</dbReference>
<dbReference type="eggNOG" id="ENOG502R2P4">
    <property type="taxonomic scope" value="Eukaryota"/>
</dbReference>
<keyword evidence="4" id="KW-1185">Reference proteome</keyword>
<dbReference type="Proteomes" id="UP000266841">
    <property type="component" value="Unassembled WGS sequence"/>
</dbReference>
<evidence type="ECO:0000313" key="4">
    <source>
        <dbReference type="Proteomes" id="UP000266841"/>
    </source>
</evidence>
<dbReference type="PANTHER" id="PTHR10334">
    <property type="entry name" value="CYSTEINE-RICH SECRETORY PROTEIN-RELATED"/>
    <property type="match status" value="1"/>
</dbReference>
<comment type="caution">
    <text evidence="3">The sequence shown here is derived from an EMBL/GenBank/DDBJ whole genome shotgun (WGS) entry which is preliminary data.</text>
</comment>
<dbReference type="Pfam" id="PF00188">
    <property type="entry name" value="CAP"/>
    <property type="match status" value="1"/>
</dbReference>
<proteinExistence type="predicted"/>
<organism evidence="3 4">
    <name type="scientific">Thalassiosira oceanica</name>
    <name type="common">Marine diatom</name>
    <dbReference type="NCBI Taxonomy" id="159749"/>
    <lineage>
        <taxon>Eukaryota</taxon>
        <taxon>Sar</taxon>
        <taxon>Stramenopiles</taxon>
        <taxon>Ochrophyta</taxon>
        <taxon>Bacillariophyta</taxon>
        <taxon>Coscinodiscophyceae</taxon>
        <taxon>Thalassiosirophycidae</taxon>
        <taxon>Thalassiosirales</taxon>
        <taxon>Thalassiosiraceae</taxon>
        <taxon>Thalassiosira</taxon>
    </lineage>
</organism>
<evidence type="ECO:0000259" key="2">
    <source>
        <dbReference type="SMART" id="SM00198"/>
    </source>
</evidence>
<accession>K0R4N0</accession>
<reference evidence="3 4" key="1">
    <citation type="journal article" date="2012" name="Genome Biol.">
        <title>Genome and low-iron response of an oceanic diatom adapted to chronic iron limitation.</title>
        <authorList>
            <person name="Lommer M."/>
            <person name="Specht M."/>
            <person name="Roy A.S."/>
            <person name="Kraemer L."/>
            <person name="Andreson R."/>
            <person name="Gutowska M.A."/>
            <person name="Wolf J."/>
            <person name="Bergner S.V."/>
            <person name="Schilhabel M.B."/>
            <person name="Klostermeier U.C."/>
            <person name="Beiko R.G."/>
            <person name="Rosenstiel P."/>
            <person name="Hippler M."/>
            <person name="Laroche J."/>
        </authorList>
    </citation>
    <scope>NUCLEOTIDE SEQUENCE [LARGE SCALE GENOMIC DNA]</scope>
    <source>
        <strain evidence="3 4">CCMP1005</strain>
    </source>
</reference>
<feature type="compositionally biased region" description="Low complexity" evidence="1">
    <location>
        <begin position="363"/>
        <end position="377"/>
    </location>
</feature>
<feature type="domain" description="SCP" evidence="2">
    <location>
        <begin position="513"/>
        <end position="661"/>
    </location>
</feature>
<sequence length="692" mass="75864">MGQLILVIAASSSCVCYVCRARALLRYVSVPINSPTWFFKNPPSSLVRFDRACRRVRGARGPKFSVDENCRRSRLGIGMRSGDRTGSSRGPFTPNRAGDLTSSLCRQSLHWFLFVLPHRFLQSTEEKKTMRRSPFRVVKHGLLPVLFIGELTRGLDELGSLRAARRPIEQPGERSEADDAQRLFRDFAFTSSLRDSMRAAHEPAQDSERKLSTYACMAEGADCSDSTALCCQGGCSWSQTCFCQPNYGLCFNFGEEDRFCCSNRCGLDGRCECIAEGGSCAAGDYCCGGLNCVGGTCSNETSAPSPEPTANPSESPITSPPVVSSSGGVCFNRGQTDTFCCSKACGADGRCEAPPPTPPPTSAEPSQSPIGQPSSSPTPRPTHMRLPDFHAKSFGNGQCDDGEVEITIEVETDQFGDDVAWSLFDVEAGRNLHSVDEGTYGLFTRDEVHICTTPGMYNFTVTDKYGDGICCAYGVGFVRVSLSGREVLYVESYGKGLNEILNVGFDPTPLMTERDHLYLEAHNVRRMLWHTANDLDHVPLVWSPTLAKESRVWAEQLLVNCSSSGIEHEKNVAEGENLAKNTGTVKSDGSGWGQLYPPDNILRRWVEFEVKRDYPGNAHLTAALWRASKYMGCGESEKVFRNGMCRVQVCRYARAGNCDMGRYNATVGKNWLGPMLSHTSRCGPNCAPEGCY</sequence>